<feature type="domain" description="Cytochrome c" evidence="8">
    <location>
        <begin position="29"/>
        <end position="110"/>
    </location>
</feature>
<dbReference type="Gene3D" id="1.10.760.10">
    <property type="entry name" value="Cytochrome c-like domain"/>
    <property type="match status" value="2"/>
</dbReference>
<dbReference type="PANTHER" id="PTHR33751">
    <property type="entry name" value="CBB3-TYPE CYTOCHROME C OXIDASE SUBUNIT FIXP"/>
    <property type="match status" value="1"/>
</dbReference>
<reference evidence="9 10" key="1">
    <citation type="submission" date="2019-07" db="EMBL/GenBank/DDBJ databases">
        <title>The pathways for chlorine oxyanion respiration interact through the shared metabolite chlorate.</title>
        <authorList>
            <person name="Barnum T.P."/>
            <person name="Cheng Y."/>
            <person name="Hill K.A."/>
            <person name="Lucas L.N."/>
            <person name="Carlson H.K."/>
            <person name="Coates J.D."/>
        </authorList>
    </citation>
    <scope>NUCLEOTIDE SEQUENCE [LARGE SCALE GENOMIC DNA]</scope>
    <source>
        <strain evidence="9">BK-3</strain>
    </source>
</reference>
<keyword evidence="1" id="KW-0813">Transport</keyword>
<dbReference type="AlphaFoldDB" id="A0A558DAF3"/>
<evidence type="ECO:0000256" key="4">
    <source>
        <dbReference type="ARBA" id="ARBA00022982"/>
    </source>
</evidence>
<dbReference type="Pfam" id="PF00034">
    <property type="entry name" value="Cytochrom_C"/>
    <property type="match status" value="1"/>
</dbReference>
<dbReference type="Proteomes" id="UP000317355">
    <property type="component" value="Unassembled WGS sequence"/>
</dbReference>
<evidence type="ECO:0000313" key="10">
    <source>
        <dbReference type="Proteomes" id="UP000317355"/>
    </source>
</evidence>
<keyword evidence="5 6" id="KW-0408">Iron</keyword>
<gene>
    <name evidence="9" type="ORF">FHK82_04610</name>
</gene>
<evidence type="ECO:0000313" key="9">
    <source>
        <dbReference type="EMBL" id="TVT58002.1"/>
    </source>
</evidence>
<name>A0A558DAF3_9GAMM</name>
<dbReference type="SUPFAM" id="SSF46626">
    <property type="entry name" value="Cytochrome c"/>
    <property type="match status" value="2"/>
</dbReference>
<evidence type="ECO:0000259" key="8">
    <source>
        <dbReference type="PROSITE" id="PS51007"/>
    </source>
</evidence>
<feature type="signal peptide" evidence="7">
    <location>
        <begin position="1"/>
        <end position="24"/>
    </location>
</feature>
<dbReference type="InterPro" id="IPR036909">
    <property type="entry name" value="Cyt_c-like_dom_sf"/>
</dbReference>
<proteinExistence type="predicted"/>
<dbReference type="EMBL" id="VMRY01000010">
    <property type="protein sequence ID" value="TVT58002.1"/>
    <property type="molecule type" value="Genomic_DNA"/>
</dbReference>
<keyword evidence="4" id="KW-0249">Electron transport</keyword>
<dbReference type="GO" id="GO:0009055">
    <property type="term" value="F:electron transfer activity"/>
    <property type="evidence" value="ECO:0007669"/>
    <property type="project" value="InterPro"/>
</dbReference>
<keyword evidence="7" id="KW-0732">Signal</keyword>
<keyword evidence="3 6" id="KW-0479">Metal-binding</keyword>
<dbReference type="PANTHER" id="PTHR33751:SF9">
    <property type="entry name" value="CYTOCHROME C4"/>
    <property type="match status" value="1"/>
</dbReference>
<keyword evidence="2 6" id="KW-0349">Heme</keyword>
<comment type="caution">
    <text evidence="9">The sequence shown here is derived from an EMBL/GenBank/DDBJ whole genome shotgun (WGS) entry which is preliminary data.</text>
</comment>
<dbReference type="InterPro" id="IPR050597">
    <property type="entry name" value="Cytochrome_c_Oxidase_Subunit"/>
</dbReference>
<dbReference type="GO" id="GO:0020037">
    <property type="term" value="F:heme binding"/>
    <property type="evidence" value="ECO:0007669"/>
    <property type="project" value="InterPro"/>
</dbReference>
<dbReference type="STRING" id="1543721.AAY24_10970"/>
<evidence type="ECO:0000256" key="5">
    <source>
        <dbReference type="ARBA" id="ARBA00023004"/>
    </source>
</evidence>
<organism evidence="9 10">
    <name type="scientific">Sedimenticola thiotaurini</name>
    <dbReference type="NCBI Taxonomy" id="1543721"/>
    <lineage>
        <taxon>Bacteria</taxon>
        <taxon>Pseudomonadati</taxon>
        <taxon>Pseudomonadota</taxon>
        <taxon>Gammaproteobacteria</taxon>
        <taxon>Chromatiales</taxon>
        <taxon>Sedimenticolaceae</taxon>
        <taxon>Sedimenticola</taxon>
    </lineage>
</organism>
<dbReference type="InterPro" id="IPR009056">
    <property type="entry name" value="Cyt_c-like_dom"/>
</dbReference>
<feature type="domain" description="Cytochrome c" evidence="8">
    <location>
        <begin position="145"/>
        <end position="228"/>
    </location>
</feature>
<dbReference type="PROSITE" id="PS51007">
    <property type="entry name" value="CYTC"/>
    <property type="match status" value="2"/>
</dbReference>
<evidence type="ECO:0000256" key="1">
    <source>
        <dbReference type="ARBA" id="ARBA00022448"/>
    </source>
</evidence>
<sequence>MLHPRSLLLFITVCFLCLATSLQAKEYDYDPDNGEEINEICSGCHGEFGQGGKDGEYPRIAAQPIEFIMNQLRLFRDRKRKNFAMVEYIDERQMPENDMYDIARYLSEIKLKTRMSIVDENAPDFDAYARLLESKMTMQIPKAPGNIERGKKIYNKECDSCHGKEGLGDHKKAVPMLSGQYTNYLWKQVKQLRTLERIHDEDSPKEELLNEFSDEDLTDIFAYLSIVDD</sequence>
<evidence type="ECO:0000256" key="3">
    <source>
        <dbReference type="ARBA" id="ARBA00022723"/>
    </source>
</evidence>
<evidence type="ECO:0000256" key="7">
    <source>
        <dbReference type="SAM" id="SignalP"/>
    </source>
</evidence>
<evidence type="ECO:0000256" key="6">
    <source>
        <dbReference type="PROSITE-ProRule" id="PRU00433"/>
    </source>
</evidence>
<dbReference type="GO" id="GO:0046872">
    <property type="term" value="F:metal ion binding"/>
    <property type="evidence" value="ECO:0007669"/>
    <property type="project" value="UniProtKB-KW"/>
</dbReference>
<feature type="chain" id="PRO_5022020272" evidence="7">
    <location>
        <begin position="25"/>
        <end position="229"/>
    </location>
</feature>
<accession>A0A558DAF3</accession>
<evidence type="ECO:0000256" key="2">
    <source>
        <dbReference type="ARBA" id="ARBA00022617"/>
    </source>
</evidence>
<protein>
    <submittedName>
        <fullName evidence="9">C-type cytochrome</fullName>
    </submittedName>
</protein>